<sequence length="52" mass="5591">MSAPAKRPTPHGHRRRSCSAHARIARAHAGVDRASQPVDPLRDRGEQRAAGA</sequence>
<organism evidence="2 3">
    <name type="scientific">Sorangium cellulosum</name>
    <name type="common">Polyangium cellulosum</name>
    <dbReference type="NCBI Taxonomy" id="56"/>
    <lineage>
        <taxon>Bacteria</taxon>
        <taxon>Pseudomonadati</taxon>
        <taxon>Myxococcota</taxon>
        <taxon>Polyangia</taxon>
        <taxon>Polyangiales</taxon>
        <taxon>Polyangiaceae</taxon>
        <taxon>Sorangium</taxon>
    </lineage>
</organism>
<reference evidence="2 3" key="1">
    <citation type="submission" date="2015-09" db="EMBL/GenBank/DDBJ databases">
        <title>Sorangium comparison.</title>
        <authorList>
            <person name="Zaburannyi N."/>
            <person name="Bunk B."/>
            <person name="Overmann J."/>
            <person name="Mueller R."/>
        </authorList>
    </citation>
    <scope>NUCLEOTIDE SEQUENCE [LARGE SCALE GENOMIC DNA]</scope>
    <source>
        <strain evidence="2 3">So ceGT47</strain>
    </source>
</reference>
<accession>A0A4P2PUU8</accession>
<dbReference type="AlphaFoldDB" id="A0A4P2PUU8"/>
<feature type="compositionally biased region" description="Basic residues" evidence="1">
    <location>
        <begin position="8"/>
        <end position="26"/>
    </location>
</feature>
<name>A0A4P2PUU8_SORCE</name>
<proteinExistence type="predicted"/>
<dbReference type="Proteomes" id="UP000295781">
    <property type="component" value="Chromosome"/>
</dbReference>
<gene>
    <name evidence="2" type="ORF">SOCEGT47_006370</name>
</gene>
<evidence type="ECO:0000313" key="2">
    <source>
        <dbReference type="EMBL" id="AUX20173.1"/>
    </source>
</evidence>
<protein>
    <submittedName>
        <fullName evidence="2">Uncharacterized protein</fullName>
    </submittedName>
</protein>
<evidence type="ECO:0000256" key="1">
    <source>
        <dbReference type="SAM" id="MobiDB-lite"/>
    </source>
</evidence>
<evidence type="ECO:0000313" key="3">
    <source>
        <dbReference type="Proteomes" id="UP000295781"/>
    </source>
</evidence>
<dbReference type="EMBL" id="CP012670">
    <property type="protein sequence ID" value="AUX20173.1"/>
    <property type="molecule type" value="Genomic_DNA"/>
</dbReference>
<feature type="region of interest" description="Disordered" evidence="1">
    <location>
        <begin position="1"/>
        <end position="52"/>
    </location>
</feature>
<feature type="compositionally biased region" description="Basic and acidic residues" evidence="1">
    <location>
        <begin position="40"/>
        <end position="52"/>
    </location>
</feature>